<gene>
    <name evidence="2" type="ORF">W908_05475</name>
</gene>
<proteinExistence type="predicted"/>
<reference evidence="2 3" key="1">
    <citation type="journal article" date="2015" name="Genome Announc.">
        <title>Genome Sequence of 'Candidatus Thioglobus singularis' Strain PS1, a Mixotroph from the SUP05 Clade of Marine Gammaproteobacteria.</title>
        <authorList>
            <person name="Marshall K.T."/>
            <person name="Morris R.M."/>
        </authorList>
    </citation>
    <scope>NUCLEOTIDE SEQUENCE [LARGE SCALE GENOMIC DNA]</scope>
    <source>
        <strain evidence="2 3">PS1</strain>
    </source>
</reference>
<feature type="transmembrane region" description="Helical" evidence="1">
    <location>
        <begin position="6"/>
        <end position="22"/>
    </location>
</feature>
<keyword evidence="1" id="KW-0472">Membrane</keyword>
<dbReference type="Proteomes" id="UP000068905">
    <property type="component" value="Chromosome"/>
</dbReference>
<name>A0A0M3T2H1_9GAMM</name>
<sequence>MFILRLLIAALVVSYLIWLFNTRVMGKNVSLSKIATYVLGATFVIFLVLSGLSYLVEGS</sequence>
<evidence type="ECO:0000256" key="1">
    <source>
        <dbReference type="SAM" id="Phobius"/>
    </source>
</evidence>
<evidence type="ECO:0000313" key="3">
    <source>
        <dbReference type="Proteomes" id="UP000068905"/>
    </source>
</evidence>
<protein>
    <submittedName>
        <fullName evidence="2">Uncharacterized protein</fullName>
    </submittedName>
</protein>
<organism evidence="2 3">
    <name type="scientific">Candidatus Pseudothioglobus singularis PS1</name>
    <dbReference type="NCBI Taxonomy" id="1125411"/>
    <lineage>
        <taxon>Bacteria</taxon>
        <taxon>Pseudomonadati</taxon>
        <taxon>Pseudomonadota</taxon>
        <taxon>Gammaproteobacteria</taxon>
        <taxon>Candidatus Pseudothioglobaceae</taxon>
        <taxon>Candidatus Pseudothioglobus</taxon>
    </lineage>
</organism>
<keyword evidence="1" id="KW-1133">Transmembrane helix</keyword>
<dbReference type="STRING" id="1125411.W908_05475"/>
<accession>A0A0M3T2H1</accession>
<feature type="transmembrane region" description="Helical" evidence="1">
    <location>
        <begin position="34"/>
        <end position="56"/>
    </location>
</feature>
<dbReference type="RefSeq" id="WP_053820259.1">
    <property type="nucleotide sequence ID" value="NZ_CP006911.1"/>
</dbReference>
<dbReference type="EMBL" id="CP006911">
    <property type="protein sequence ID" value="ALE02725.1"/>
    <property type="molecule type" value="Genomic_DNA"/>
</dbReference>
<dbReference type="KEGG" id="tsn:W908_05475"/>
<keyword evidence="3" id="KW-1185">Reference proteome</keyword>
<dbReference type="AlphaFoldDB" id="A0A0M3T2H1"/>
<evidence type="ECO:0000313" key="2">
    <source>
        <dbReference type="EMBL" id="ALE02725.1"/>
    </source>
</evidence>
<dbReference type="OrthoDB" id="9946276at2"/>
<keyword evidence="1" id="KW-0812">Transmembrane</keyword>